<sequence length="213" mass="24682">MPASHRHPRRPQDDRRDDQRQRIAAEAARLISELGLRDYHQAKLRAAQRLGIQDERHLPRNTEIEAALREYQRLFGGTERLEYLHTLRRCAVEALRFFQRFEPRLVGAVLDGTADQHSAVCLHLFSDDPDALPLFLHEQGIPFEQIERQLRWGHDEAQRFDAYRFSADDVPVDLTLLPLDALRQAPLDRIDGKPMRRANLAAAQQLLEQDTAE</sequence>
<keyword evidence="2" id="KW-1185">Reference proteome</keyword>
<reference evidence="1" key="1">
    <citation type="submission" date="2022-07" db="EMBL/GenBank/DDBJ databases">
        <title>Tahibacter sp., a new gammaproteobacterium isolated from the silt sample collected at pig farm.</title>
        <authorList>
            <person name="Chen H."/>
        </authorList>
    </citation>
    <scope>NUCLEOTIDE SEQUENCE</scope>
    <source>
        <strain evidence="1">P2K</strain>
    </source>
</reference>
<dbReference type="RefSeq" id="WP_255913666.1">
    <property type="nucleotide sequence ID" value="NZ_JANFQO010000006.1"/>
</dbReference>
<proteinExistence type="predicted"/>
<dbReference type="EMBL" id="JANFQO010000006">
    <property type="protein sequence ID" value="MCQ4164754.1"/>
    <property type="molecule type" value="Genomic_DNA"/>
</dbReference>
<dbReference type="Proteomes" id="UP001165498">
    <property type="component" value="Unassembled WGS sequence"/>
</dbReference>
<evidence type="ECO:0000313" key="2">
    <source>
        <dbReference type="Proteomes" id="UP001165498"/>
    </source>
</evidence>
<protein>
    <submittedName>
        <fullName evidence="1">Uncharacterized protein</fullName>
    </submittedName>
</protein>
<accession>A0ABT1QR52</accession>
<name>A0ABT1QR52_9GAMM</name>
<gene>
    <name evidence="1" type="ORF">NM961_08530</name>
</gene>
<comment type="caution">
    <text evidence="1">The sequence shown here is derived from an EMBL/GenBank/DDBJ whole genome shotgun (WGS) entry which is preliminary data.</text>
</comment>
<organism evidence="1 2">
    <name type="scientific">Tahibacter harae</name>
    <dbReference type="NCBI Taxonomy" id="2963937"/>
    <lineage>
        <taxon>Bacteria</taxon>
        <taxon>Pseudomonadati</taxon>
        <taxon>Pseudomonadota</taxon>
        <taxon>Gammaproteobacteria</taxon>
        <taxon>Lysobacterales</taxon>
        <taxon>Rhodanobacteraceae</taxon>
        <taxon>Tahibacter</taxon>
    </lineage>
</organism>
<evidence type="ECO:0000313" key="1">
    <source>
        <dbReference type="EMBL" id="MCQ4164754.1"/>
    </source>
</evidence>